<evidence type="ECO:0000256" key="8">
    <source>
        <dbReference type="ARBA" id="ARBA00023274"/>
    </source>
</evidence>
<dbReference type="InterPro" id="IPR047575">
    <property type="entry name" value="Sm"/>
</dbReference>
<proteinExistence type="inferred from homology"/>
<dbReference type="Proteomes" id="UP001230268">
    <property type="component" value="Unassembled WGS sequence"/>
</dbReference>
<evidence type="ECO:0000256" key="5">
    <source>
        <dbReference type="ARBA" id="ARBA00022884"/>
    </source>
</evidence>
<dbReference type="SUPFAM" id="SSF50182">
    <property type="entry name" value="Sm-like ribonucleoproteins"/>
    <property type="match status" value="1"/>
</dbReference>
<keyword evidence="8 9" id="KW-0687">Ribonucleoprotein</keyword>
<dbReference type="Gene3D" id="2.30.30.100">
    <property type="match status" value="1"/>
</dbReference>
<dbReference type="InterPro" id="IPR010920">
    <property type="entry name" value="LSM_dom_sf"/>
</dbReference>
<evidence type="ECO:0000256" key="4">
    <source>
        <dbReference type="ARBA" id="ARBA00022728"/>
    </source>
</evidence>
<comment type="similarity">
    <text evidence="2 9">Belongs to the snRNP Sm proteins family.</text>
</comment>
<reference evidence="11" key="1">
    <citation type="submission" date="2023-08" db="EMBL/GenBank/DDBJ databases">
        <title>Draft sequence of the Babesia gibsoni genome.</title>
        <authorList>
            <person name="Yamagishi J.Y."/>
            <person name="Xuan X.X."/>
        </authorList>
    </citation>
    <scope>NUCLEOTIDE SEQUENCE</scope>
    <source>
        <strain evidence="11">Azabu</strain>
    </source>
</reference>
<dbReference type="PANTHER" id="PTHR20971:SF0">
    <property type="entry name" value="U6 SNRNA-ASSOCIATED SM-LIKE PROTEIN LSM5"/>
    <property type="match status" value="1"/>
</dbReference>
<feature type="domain" description="Sm" evidence="10">
    <location>
        <begin position="11"/>
        <end position="86"/>
    </location>
</feature>
<dbReference type="GO" id="GO:0000398">
    <property type="term" value="P:mRNA splicing, via spliceosome"/>
    <property type="evidence" value="ECO:0007669"/>
    <property type="project" value="TreeGrafter"/>
</dbReference>
<sequence length="89" mass="9738">MATIESSACYLPLALVDKCLGTKVWIIMKGEKEITGVLKGFDDYMNMVMEDVTEYTFTPDGIKTTELKDALLNGNYIAMIVPGGRPADA</sequence>
<dbReference type="PROSITE" id="PS52002">
    <property type="entry name" value="SM"/>
    <property type="match status" value="1"/>
</dbReference>
<comment type="function">
    <text evidence="9">Plays a role in U6 snRNP assembly and function. Binds to the 3' end of U6 snRNA.</text>
</comment>
<dbReference type="FunFam" id="2.30.30.100:FF:000041">
    <property type="entry name" value="U6 snRNA-associated Sm-like protein LSm5"/>
    <property type="match status" value="1"/>
</dbReference>
<dbReference type="GO" id="GO:0005681">
    <property type="term" value="C:spliceosomal complex"/>
    <property type="evidence" value="ECO:0007669"/>
    <property type="project" value="UniProtKB-KW"/>
</dbReference>
<dbReference type="CDD" id="cd01732">
    <property type="entry name" value="LSm5"/>
    <property type="match status" value="1"/>
</dbReference>
<evidence type="ECO:0000256" key="6">
    <source>
        <dbReference type="ARBA" id="ARBA00023187"/>
    </source>
</evidence>
<comment type="subcellular location">
    <subcellularLocation>
        <location evidence="1 9">Nucleus</location>
    </subcellularLocation>
</comment>
<keyword evidence="7 9" id="KW-0539">Nucleus</keyword>
<dbReference type="EMBL" id="JAVEPI010000002">
    <property type="protein sequence ID" value="KAK1443445.1"/>
    <property type="molecule type" value="Genomic_DNA"/>
</dbReference>
<evidence type="ECO:0000313" key="12">
    <source>
        <dbReference type="Proteomes" id="UP001230268"/>
    </source>
</evidence>
<dbReference type="GO" id="GO:1990726">
    <property type="term" value="C:Lsm1-7-Pat1 complex"/>
    <property type="evidence" value="ECO:0007669"/>
    <property type="project" value="TreeGrafter"/>
</dbReference>
<keyword evidence="5 9" id="KW-0694">RNA-binding</keyword>
<dbReference type="GO" id="GO:0003723">
    <property type="term" value="F:RNA binding"/>
    <property type="evidence" value="ECO:0007669"/>
    <property type="project" value="UniProtKB-KW"/>
</dbReference>
<evidence type="ECO:0000313" key="11">
    <source>
        <dbReference type="EMBL" id="KAK1443445.1"/>
    </source>
</evidence>
<dbReference type="GO" id="GO:0046540">
    <property type="term" value="C:U4/U6 x U5 tri-snRNP complex"/>
    <property type="evidence" value="ECO:0007669"/>
    <property type="project" value="TreeGrafter"/>
</dbReference>
<evidence type="ECO:0000256" key="2">
    <source>
        <dbReference type="ARBA" id="ARBA00006850"/>
    </source>
</evidence>
<evidence type="ECO:0000259" key="10">
    <source>
        <dbReference type="PROSITE" id="PS52002"/>
    </source>
</evidence>
<organism evidence="11 12">
    <name type="scientific">Babesia gibsoni</name>
    <dbReference type="NCBI Taxonomy" id="33632"/>
    <lineage>
        <taxon>Eukaryota</taxon>
        <taxon>Sar</taxon>
        <taxon>Alveolata</taxon>
        <taxon>Apicomplexa</taxon>
        <taxon>Aconoidasida</taxon>
        <taxon>Piroplasmida</taxon>
        <taxon>Babesiidae</taxon>
        <taxon>Babesia</taxon>
    </lineage>
</organism>
<keyword evidence="12" id="KW-1185">Reference proteome</keyword>
<dbReference type="InterPro" id="IPR033871">
    <property type="entry name" value="LSm5"/>
</dbReference>
<dbReference type="SMART" id="SM00651">
    <property type="entry name" value="Sm"/>
    <property type="match status" value="1"/>
</dbReference>
<keyword evidence="3 9" id="KW-0507">mRNA processing</keyword>
<accession>A0AAD8P9D5</accession>
<dbReference type="AlphaFoldDB" id="A0AAD8P9D5"/>
<protein>
    <recommendedName>
        <fullName evidence="9">U6 snRNA-associated Sm-like protein LSm5</fullName>
    </recommendedName>
</protein>
<gene>
    <name evidence="9" type="primary">LSM5</name>
    <name evidence="11" type="ORF">BgAZ_203210</name>
</gene>
<comment type="subunit">
    <text evidence="9">LSm subunits form a heteromer with a doughnut shape.</text>
</comment>
<dbReference type="PANTHER" id="PTHR20971">
    <property type="entry name" value="U6 SNRNA-ASSOCIATED PROTEIN"/>
    <property type="match status" value="1"/>
</dbReference>
<evidence type="ECO:0000256" key="3">
    <source>
        <dbReference type="ARBA" id="ARBA00022664"/>
    </source>
</evidence>
<dbReference type="Pfam" id="PF01423">
    <property type="entry name" value="LSM"/>
    <property type="match status" value="1"/>
</dbReference>
<comment type="caution">
    <text evidence="11">The sequence shown here is derived from an EMBL/GenBank/DDBJ whole genome shotgun (WGS) entry which is preliminary data.</text>
</comment>
<evidence type="ECO:0000256" key="1">
    <source>
        <dbReference type="ARBA" id="ARBA00004123"/>
    </source>
</evidence>
<dbReference type="InterPro" id="IPR001163">
    <property type="entry name" value="Sm_dom_euk/arc"/>
</dbReference>
<evidence type="ECO:0000256" key="7">
    <source>
        <dbReference type="ARBA" id="ARBA00023242"/>
    </source>
</evidence>
<keyword evidence="4 9" id="KW-0747">Spliceosome</keyword>
<keyword evidence="6 9" id="KW-0508">mRNA splicing</keyword>
<dbReference type="GO" id="GO:0005688">
    <property type="term" value="C:U6 snRNP"/>
    <property type="evidence" value="ECO:0007669"/>
    <property type="project" value="TreeGrafter"/>
</dbReference>
<evidence type="ECO:0000256" key="9">
    <source>
        <dbReference type="RuleBase" id="RU365055"/>
    </source>
</evidence>
<name>A0AAD8P9D5_BABGI</name>